<feature type="compositionally biased region" description="Acidic residues" evidence="4">
    <location>
        <begin position="1155"/>
        <end position="1177"/>
    </location>
</feature>
<comment type="similarity">
    <text evidence="2">Belongs to the lin-54 family.</text>
</comment>
<feature type="domain" description="CRC" evidence="5">
    <location>
        <begin position="30"/>
        <end position="141"/>
    </location>
</feature>
<dbReference type="SMART" id="SM01114">
    <property type="entry name" value="CXC"/>
    <property type="match status" value="2"/>
</dbReference>
<feature type="region of interest" description="Disordered" evidence="4">
    <location>
        <begin position="462"/>
        <end position="546"/>
    </location>
</feature>
<feature type="compositionally biased region" description="Polar residues" evidence="4">
    <location>
        <begin position="895"/>
        <end position="906"/>
    </location>
</feature>
<sequence length="1360" mass="132686">MSRPRRTKDEDYDMGYDQDQDFGYASLAGGTKRCNCKKARCLKLYCVCFAAGVFCSGCACRDCLNAVETADLVHAERSKKLAASPGAFAPKVGAKGEGELAHKKGCRCRRSRCVKKYCECYDAQVFCGGNCRCEQCQNMPRGGAPPPGLPPALLQHHPAMGAPLSLPLAGALPSGLLPSQLLMRSGSGTAAAAAGPGGFNLAALAAAAGAGASSSGLANQGGAAASAAGGASAAGTAAAAALMLEKAFGGQAMVDPLADMEASGADDDPHILPRDPLAAGRAGSSAGGGKAAGAGAAGGVGGVAARDGVRAGLPERQGHAVGGPAGPAAVAAPRPGLAASLAGLGINLDSPSLAGITAAAAAGAPGAAATTTAAPPAPAATATDMAAAAALAAGEAVSGLPARWSAPFLNSPDTATAAAAAAMVAEEGSGGPASQDAHGASRNPFSSAFMSRAAAEAAAVAAGGSSNLDGARQRGSSGGSGGRCSSDGAEGAAGPGQAAGCMGGSSRDAARERVTRRSSSDPEDAGPGVGARRERGGIDGTGSALPLMPAPAGDPAAVAAANAGIDLSVAPLTMPSALALVPGGMMGGGGGAASADGVAALQGMASAAALAAASAAAAVAQSVATAIEARNASGGGAGSGAGNSAAAPPPGDVPGAAGAAAGAAGEALTLEMVVAAPALLLEDPARAEEVAARVGLDATLQMAARKAAHILKSLLHMAQRACPVDQMMMMGGTASAATAGTAAAAGAAFPGDDALQQQQHASTGFPGFSAPVAPSASHLASAAGALPHDTQQHQLHLQQHQHQQNQLQAYGSGALSQPPSLQHLAIPPLHVPAPAPDNLSHMPYSHMSYSHMQPHGQELHAQPSLHAPLPSLQPQPSGTAAAGSVGGGAPATSLLPGSSQQLQTQPSGGGIRSLHRTGSGGGAMRLGSGSFRFGGAGGPTPAATRPEPSAADQPSAAHHTLRTSNHSTALPGRRGSEMGQPPLSASGAGARSGAGFAPTSSAQRHHNHHHYTNHRRQSDATNGGTDAGGGLRRGSRVKRPNSLLADMEMHHDLDPDFDPSAAGPDAAGACRQHHHAHLPQGPDRRLPHTSYVFGTAAHALGRGRSSAEPPSPKRSRLHGDEGAGGSRRGAAARRRRRGGRGGGAGAGYDSGATSEEYDDLLAEVEEEEELELGEAEEVVWGQRQRPASMRGISQSPIMRRRSELSNGPLSSGGGGSALLPPSLLGTNGGPKPNSIISPFGPGASLGTHHTYGGATGSAFLSGGGGGGPRPTTSEARTGAGGRKRRLSSGTAARRTSVDGDYFAGGGVAAVAGGRGGGGGPQRSCGLAAAEAEGLGVGLGADGDSSELEAMQALVGLATAH</sequence>
<feature type="compositionally biased region" description="Basic residues" evidence="4">
    <location>
        <begin position="1130"/>
        <end position="1139"/>
    </location>
</feature>
<dbReference type="PANTHER" id="PTHR12446">
    <property type="entry name" value="TESMIN/TSO1-RELATED"/>
    <property type="match status" value="1"/>
</dbReference>
<protein>
    <recommendedName>
        <fullName evidence="5">CRC domain-containing protein</fullName>
    </recommendedName>
</protein>
<keyword evidence="7" id="KW-1185">Reference proteome</keyword>
<proteinExistence type="inferred from homology"/>
<comment type="subcellular location">
    <subcellularLocation>
        <location evidence="1">Nucleus</location>
    </subcellularLocation>
</comment>
<dbReference type="OrthoDB" id="6283463at2759"/>
<dbReference type="InterPro" id="IPR033467">
    <property type="entry name" value="Tesmin/TSO1-like_CXC"/>
</dbReference>
<feature type="compositionally biased region" description="Low complexity" evidence="4">
    <location>
        <begin position="483"/>
        <end position="500"/>
    </location>
</feature>
<dbReference type="GO" id="GO:0005634">
    <property type="term" value="C:nucleus"/>
    <property type="evidence" value="ECO:0000318"/>
    <property type="project" value="GO_Central"/>
</dbReference>
<dbReference type="Pfam" id="PF03638">
    <property type="entry name" value="TCR"/>
    <property type="match status" value="2"/>
</dbReference>
<dbReference type="InParanoid" id="A0A2K3D681"/>
<keyword evidence="3" id="KW-0539">Nucleus</keyword>
<feature type="region of interest" description="Disordered" evidence="4">
    <location>
        <begin position="755"/>
        <end position="781"/>
    </location>
</feature>
<feature type="region of interest" description="Disordered" evidence="4">
    <location>
        <begin position="1256"/>
        <end position="1293"/>
    </location>
</feature>
<organism evidence="6 7">
    <name type="scientific">Chlamydomonas reinhardtii</name>
    <name type="common">Chlamydomonas smithii</name>
    <dbReference type="NCBI Taxonomy" id="3055"/>
    <lineage>
        <taxon>Eukaryota</taxon>
        <taxon>Viridiplantae</taxon>
        <taxon>Chlorophyta</taxon>
        <taxon>core chlorophytes</taxon>
        <taxon>Chlorophyceae</taxon>
        <taxon>CS clade</taxon>
        <taxon>Chlamydomonadales</taxon>
        <taxon>Chlamydomonadaceae</taxon>
        <taxon>Chlamydomonas</taxon>
    </lineage>
</organism>
<gene>
    <name evidence="6" type="ORF">CHLRE_12g550250v5</name>
</gene>
<dbReference type="PROSITE" id="PS51634">
    <property type="entry name" value="CRC"/>
    <property type="match status" value="1"/>
</dbReference>
<evidence type="ECO:0000313" key="7">
    <source>
        <dbReference type="Proteomes" id="UP000006906"/>
    </source>
</evidence>
<dbReference type="STRING" id="3055.A0A2K3D681"/>
<dbReference type="RefSeq" id="XP_042919015.1">
    <property type="nucleotide sequence ID" value="XM_043068970.1"/>
</dbReference>
<reference evidence="6 7" key="1">
    <citation type="journal article" date="2007" name="Science">
        <title>The Chlamydomonas genome reveals the evolution of key animal and plant functions.</title>
        <authorList>
            <person name="Merchant S.S."/>
            <person name="Prochnik S.E."/>
            <person name="Vallon O."/>
            <person name="Harris E.H."/>
            <person name="Karpowicz S.J."/>
            <person name="Witman G.B."/>
            <person name="Terry A."/>
            <person name="Salamov A."/>
            <person name="Fritz-Laylin L.K."/>
            <person name="Marechal-Drouard L."/>
            <person name="Marshall W.F."/>
            <person name="Qu L.H."/>
            <person name="Nelson D.R."/>
            <person name="Sanderfoot A.A."/>
            <person name="Spalding M.H."/>
            <person name="Kapitonov V.V."/>
            <person name="Ren Q."/>
            <person name="Ferris P."/>
            <person name="Lindquist E."/>
            <person name="Shapiro H."/>
            <person name="Lucas S.M."/>
            <person name="Grimwood J."/>
            <person name="Schmutz J."/>
            <person name="Cardol P."/>
            <person name="Cerutti H."/>
            <person name="Chanfreau G."/>
            <person name="Chen C.L."/>
            <person name="Cognat V."/>
            <person name="Croft M.T."/>
            <person name="Dent R."/>
            <person name="Dutcher S."/>
            <person name="Fernandez E."/>
            <person name="Fukuzawa H."/>
            <person name="Gonzalez-Ballester D."/>
            <person name="Gonzalez-Halphen D."/>
            <person name="Hallmann A."/>
            <person name="Hanikenne M."/>
            <person name="Hippler M."/>
            <person name="Inwood W."/>
            <person name="Jabbari K."/>
            <person name="Kalanon M."/>
            <person name="Kuras R."/>
            <person name="Lefebvre P.A."/>
            <person name="Lemaire S.D."/>
            <person name="Lobanov A.V."/>
            <person name="Lohr M."/>
            <person name="Manuell A."/>
            <person name="Meier I."/>
            <person name="Mets L."/>
            <person name="Mittag M."/>
            <person name="Mittelmeier T."/>
            <person name="Moroney J.V."/>
            <person name="Moseley J."/>
            <person name="Napoli C."/>
            <person name="Nedelcu A.M."/>
            <person name="Niyogi K."/>
            <person name="Novoselov S.V."/>
            <person name="Paulsen I.T."/>
            <person name="Pazour G."/>
            <person name="Purton S."/>
            <person name="Ral J.P."/>
            <person name="Riano-Pachon D.M."/>
            <person name="Riekhof W."/>
            <person name="Rymarquis L."/>
            <person name="Schroda M."/>
            <person name="Stern D."/>
            <person name="Umen J."/>
            <person name="Willows R."/>
            <person name="Wilson N."/>
            <person name="Zimmer S.L."/>
            <person name="Allmer J."/>
            <person name="Balk J."/>
            <person name="Bisova K."/>
            <person name="Chen C.J."/>
            <person name="Elias M."/>
            <person name="Gendler K."/>
            <person name="Hauser C."/>
            <person name="Lamb M.R."/>
            <person name="Ledford H."/>
            <person name="Long J.C."/>
            <person name="Minagawa J."/>
            <person name="Page M.D."/>
            <person name="Pan J."/>
            <person name="Pootakham W."/>
            <person name="Roje S."/>
            <person name="Rose A."/>
            <person name="Stahlberg E."/>
            <person name="Terauchi A.M."/>
            <person name="Yang P."/>
            <person name="Ball S."/>
            <person name="Bowler C."/>
            <person name="Dieckmann C.L."/>
            <person name="Gladyshev V.N."/>
            <person name="Green P."/>
            <person name="Jorgensen R."/>
            <person name="Mayfield S."/>
            <person name="Mueller-Roeber B."/>
            <person name="Rajamani S."/>
            <person name="Sayre R.T."/>
            <person name="Brokstein P."/>
            <person name="Dubchak I."/>
            <person name="Goodstein D."/>
            <person name="Hornick L."/>
            <person name="Huang Y.W."/>
            <person name="Jhaveri J."/>
            <person name="Luo Y."/>
            <person name="Martinez D."/>
            <person name="Ngau W.C."/>
            <person name="Otillar B."/>
            <person name="Poliakov A."/>
            <person name="Porter A."/>
            <person name="Szajkowski L."/>
            <person name="Werner G."/>
            <person name="Zhou K."/>
            <person name="Grigoriev I.V."/>
            <person name="Rokhsar D.S."/>
            <person name="Grossman A.R."/>
        </authorList>
    </citation>
    <scope>NUCLEOTIDE SEQUENCE [LARGE SCALE GENOMIC DNA]</scope>
    <source>
        <strain evidence="7">CC-503</strain>
    </source>
</reference>
<feature type="region of interest" description="Disordered" evidence="4">
    <location>
        <begin position="1050"/>
        <end position="1232"/>
    </location>
</feature>
<evidence type="ECO:0000259" key="5">
    <source>
        <dbReference type="PROSITE" id="PS51634"/>
    </source>
</evidence>
<dbReference type="EMBL" id="CM008973">
    <property type="protein sequence ID" value="PNW76038.1"/>
    <property type="molecule type" value="Genomic_DNA"/>
</dbReference>
<feature type="compositionally biased region" description="Basic residues" evidence="4">
    <location>
        <begin position="1003"/>
        <end position="1015"/>
    </location>
</feature>
<evidence type="ECO:0000313" key="6">
    <source>
        <dbReference type="EMBL" id="PNW76038.1"/>
    </source>
</evidence>
<dbReference type="InterPro" id="IPR028307">
    <property type="entry name" value="Lin-54_fam"/>
</dbReference>
<name>A0A2K3D681_CHLRE</name>
<feature type="region of interest" description="Disordered" evidence="4">
    <location>
        <begin position="865"/>
        <end position="1036"/>
    </location>
</feature>
<dbReference type="PANTHER" id="PTHR12446:SF34">
    <property type="entry name" value="PROTEIN LIN-54 HOMOLOG"/>
    <property type="match status" value="1"/>
</dbReference>
<evidence type="ECO:0000256" key="1">
    <source>
        <dbReference type="ARBA" id="ARBA00004123"/>
    </source>
</evidence>
<feature type="compositionally biased region" description="Low complexity" evidence="4">
    <location>
        <begin position="769"/>
        <end position="781"/>
    </location>
</feature>
<feature type="compositionally biased region" description="Basic and acidic residues" evidence="4">
    <location>
        <begin position="508"/>
        <end position="520"/>
    </location>
</feature>
<dbReference type="InterPro" id="IPR005172">
    <property type="entry name" value="CRC"/>
</dbReference>
<feature type="compositionally biased region" description="Low complexity" evidence="4">
    <location>
        <begin position="1058"/>
        <end position="1069"/>
    </location>
</feature>
<dbReference type="GO" id="GO:0006355">
    <property type="term" value="P:regulation of DNA-templated transcription"/>
    <property type="evidence" value="ECO:0000318"/>
    <property type="project" value="GO_Central"/>
</dbReference>
<evidence type="ECO:0000256" key="4">
    <source>
        <dbReference type="SAM" id="MobiDB-lite"/>
    </source>
</evidence>
<dbReference type="GeneID" id="66055794"/>
<dbReference type="KEGG" id="cre:CHLRE_12g550250v5"/>
<dbReference type="Proteomes" id="UP000006906">
    <property type="component" value="Chromosome 12"/>
</dbReference>
<evidence type="ECO:0000256" key="3">
    <source>
        <dbReference type="ARBA" id="ARBA00023242"/>
    </source>
</evidence>
<accession>A0A2K3D681</accession>
<feature type="compositionally biased region" description="Low complexity" evidence="4">
    <location>
        <begin position="984"/>
        <end position="995"/>
    </location>
</feature>
<dbReference type="Gramene" id="PNW76038">
    <property type="protein sequence ID" value="PNW76038"/>
    <property type="gene ID" value="CHLRE_12g550250v5"/>
</dbReference>
<feature type="region of interest" description="Disordered" evidence="4">
    <location>
        <begin position="420"/>
        <end position="444"/>
    </location>
</feature>
<evidence type="ECO:0000256" key="2">
    <source>
        <dbReference type="ARBA" id="ARBA00007267"/>
    </source>
</evidence>